<sequence length="242" mass="28020">MLSKNVDSLMFNGMTWLQFINITIIVIIQSSFSSFSSFLLFFRIFISVHLKKAFPMDRESKQIDKKLLFIMLINKIMGISVQNICRCKNFNSCPDQFDRYDGRTIVHGIGQYKYCEEAPRLRPCSSHDIALVITSESNLETETTDYKLQCLCPKNNIFVLNSTHLRDVDGLTIDAFLFNCKSPEICGFRQPCMTITQTPYTYFEKKVCNCPMDSFCPTDLRYAYQSTISQFNRGSAFYMHCI</sequence>
<keyword evidence="3" id="KW-1185">Reference proteome</keyword>
<evidence type="ECO:0000313" key="2">
    <source>
        <dbReference type="EnsemblMetazoa" id="tetur01g07770.1"/>
    </source>
</evidence>
<dbReference type="EMBL" id="CAEY01000451">
    <property type="status" value="NOT_ANNOTATED_CDS"/>
    <property type="molecule type" value="Genomic_DNA"/>
</dbReference>
<dbReference type="Gene3D" id="2.20.20.160">
    <property type="match status" value="2"/>
</dbReference>
<keyword evidence="1" id="KW-0472">Membrane</keyword>
<proteinExistence type="predicted"/>
<dbReference type="EnsemblMetazoa" id="tetur01g07770.1">
    <property type="protein sequence ID" value="tetur01g07770.1"/>
    <property type="gene ID" value="tetur01g07770"/>
</dbReference>
<accession>T1JRQ6</accession>
<evidence type="ECO:0000313" key="3">
    <source>
        <dbReference type="Proteomes" id="UP000015104"/>
    </source>
</evidence>
<dbReference type="HOGENOM" id="CLU_1604822_0_0_1"/>
<reference evidence="2" key="2">
    <citation type="submission" date="2015-06" db="UniProtKB">
        <authorList>
            <consortium name="EnsemblMetazoa"/>
        </authorList>
    </citation>
    <scope>IDENTIFICATION</scope>
</reference>
<keyword evidence="1" id="KW-1133">Transmembrane helix</keyword>
<name>T1JRQ6_TETUR</name>
<dbReference type="AlphaFoldDB" id="T1JRQ6"/>
<evidence type="ECO:0000256" key="1">
    <source>
        <dbReference type="SAM" id="Phobius"/>
    </source>
</evidence>
<protein>
    <submittedName>
        <fullName evidence="2">Uncharacterized protein</fullName>
    </submittedName>
</protein>
<feature type="transmembrane region" description="Helical" evidence="1">
    <location>
        <begin position="20"/>
        <end position="46"/>
    </location>
</feature>
<reference evidence="3" key="1">
    <citation type="submission" date="2011-08" db="EMBL/GenBank/DDBJ databases">
        <authorList>
            <person name="Rombauts S."/>
        </authorList>
    </citation>
    <scope>NUCLEOTIDE SEQUENCE</scope>
    <source>
        <strain evidence="3">London</strain>
    </source>
</reference>
<keyword evidence="1" id="KW-0812">Transmembrane</keyword>
<dbReference type="Proteomes" id="UP000015104">
    <property type="component" value="Unassembled WGS sequence"/>
</dbReference>
<organism evidence="2 3">
    <name type="scientific">Tetranychus urticae</name>
    <name type="common">Two-spotted spider mite</name>
    <dbReference type="NCBI Taxonomy" id="32264"/>
    <lineage>
        <taxon>Eukaryota</taxon>
        <taxon>Metazoa</taxon>
        <taxon>Ecdysozoa</taxon>
        <taxon>Arthropoda</taxon>
        <taxon>Chelicerata</taxon>
        <taxon>Arachnida</taxon>
        <taxon>Acari</taxon>
        <taxon>Acariformes</taxon>
        <taxon>Trombidiformes</taxon>
        <taxon>Prostigmata</taxon>
        <taxon>Eleutherengona</taxon>
        <taxon>Raphignathae</taxon>
        <taxon>Tetranychoidea</taxon>
        <taxon>Tetranychidae</taxon>
        <taxon>Tetranychus</taxon>
    </lineage>
</organism>